<dbReference type="GO" id="GO:0003841">
    <property type="term" value="F:1-acylglycerol-3-phosphate O-acyltransferase activity"/>
    <property type="evidence" value="ECO:0007669"/>
    <property type="project" value="UniProtKB-EC"/>
</dbReference>
<evidence type="ECO:0000256" key="2">
    <source>
        <dbReference type="ARBA" id="ARBA00022679"/>
    </source>
</evidence>
<dbReference type="PANTHER" id="PTHR10434">
    <property type="entry name" value="1-ACYL-SN-GLYCEROL-3-PHOSPHATE ACYLTRANSFERASE"/>
    <property type="match status" value="1"/>
</dbReference>
<keyword evidence="7" id="KW-1185">Reference proteome</keyword>
<evidence type="ECO:0000259" key="5">
    <source>
        <dbReference type="SMART" id="SM00563"/>
    </source>
</evidence>
<dbReference type="EMBL" id="CP011797">
    <property type="protein sequence ID" value="ATX78332.1"/>
    <property type="molecule type" value="Genomic_DNA"/>
</dbReference>
<evidence type="ECO:0000256" key="3">
    <source>
        <dbReference type="ARBA" id="ARBA00023315"/>
    </source>
</evidence>
<dbReference type="EC" id="2.3.1.51" evidence="6"/>
<dbReference type="SMART" id="SM00563">
    <property type="entry name" value="PlsC"/>
    <property type="match status" value="1"/>
</dbReference>
<evidence type="ECO:0000313" key="6">
    <source>
        <dbReference type="EMBL" id="ATX78332.1"/>
    </source>
</evidence>
<name>A0A2K8KUP5_9GAMM</name>
<dbReference type="InterPro" id="IPR002123">
    <property type="entry name" value="Plipid/glycerol_acylTrfase"/>
</dbReference>
<protein>
    <submittedName>
        <fullName evidence="6">1-acyl-sn-glycerol-3-phosphate acyltransferase</fullName>
        <ecNumber evidence="6">2.3.1.51</ecNumber>
    </submittedName>
</protein>
<keyword evidence="2 6" id="KW-0808">Transferase</keyword>
<dbReference type="SUPFAM" id="SSF69593">
    <property type="entry name" value="Glycerol-3-phosphate (1)-acyltransferase"/>
    <property type="match status" value="1"/>
</dbReference>
<feature type="domain" description="Phospholipid/glycerol acyltransferase" evidence="5">
    <location>
        <begin position="82"/>
        <end position="196"/>
    </location>
</feature>
<evidence type="ECO:0000256" key="1">
    <source>
        <dbReference type="ARBA" id="ARBA00005189"/>
    </source>
</evidence>
<keyword evidence="4" id="KW-1133">Transmembrane helix</keyword>
<dbReference type="KEGG" id="rfo:REIFOR_03226"/>
<dbReference type="PANTHER" id="PTHR10434:SF40">
    <property type="entry name" value="1-ACYL-SN-GLYCEROL-3-PHOSPHATE ACYLTRANSFERASE"/>
    <property type="match status" value="1"/>
</dbReference>
<sequence>MQRGSSRMWWATIRTVLFYLLVVPFTLTWAAFFGLFAYMIPYPLRYYLVIGAWARGMHLCTQYILGIRVRVHGLEHVPPQACVIVANHQSAWETYFLQLLFHPQSQVAKASLLKIPLFGWTFAMMKPIAIDRTNKRHAMMQVIELGSQRIAEGNSVLIFPEGTRASPHQLLPFRQGGALLAKAAGCVMVPVSHNAGQYWRNDQFAKRAGTIDIHIHPALDSSTADAADLMAHAASIISNQLHGRVS</sequence>
<dbReference type="GO" id="GO:0006654">
    <property type="term" value="P:phosphatidic acid biosynthetic process"/>
    <property type="evidence" value="ECO:0007669"/>
    <property type="project" value="TreeGrafter"/>
</dbReference>
<feature type="transmembrane region" description="Helical" evidence="4">
    <location>
        <begin position="16"/>
        <end position="40"/>
    </location>
</feature>
<keyword evidence="4" id="KW-0472">Membrane</keyword>
<proteinExistence type="predicted"/>
<dbReference type="AlphaFoldDB" id="A0A2K8KUP5"/>
<accession>A0A2K8KUP5</accession>
<gene>
    <name evidence="6" type="ORF">REIFOR_03226</name>
</gene>
<evidence type="ECO:0000256" key="4">
    <source>
        <dbReference type="SAM" id="Phobius"/>
    </source>
</evidence>
<keyword evidence="4" id="KW-0812">Transmembrane</keyword>
<keyword evidence="3 6" id="KW-0012">Acyltransferase</keyword>
<dbReference type="CDD" id="cd07989">
    <property type="entry name" value="LPLAT_AGPAT-like"/>
    <property type="match status" value="1"/>
</dbReference>
<dbReference type="Proteomes" id="UP000229757">
    <property type="component" value="Chromosome"/>
</dbReference>
<dbReference type="Pfam" id="PF01553">
    <property type="entry name" value="Acyltransferase"/>
    <property type="match status" value="1"/>
</dbReference>
<organism evidence="6 7">
    <name type="scientific">Reinekea forsetii</name>
    <dbReference type="NCBI Taxonomy" id="1336806"/>
    <lineage>
        <taxon>Bacteria</taxon>
        <taxon>Pseudomonadati</taxon>
        <taxon>Pseudomonadota</taxon>
        <taxon>Gammaproteobacteria</taxon>
        <taxon>Oceanospirillales</taxon>
        <taxon>Saccharospirillaceae</taxon>
        <taxon>Reinekea</taxon>
    </lineage>
</organism>
<reference evidence="6 7" key="1">
    <citation type="journal article" date="2017" name="Environ. Microbiol.">
        <title>Genomic and physiological analyses of 'Reinekea forsetii' reveal a versatile opportunistic lifestyle during spring algae blooms.</title>
        <authorList>
            <person name="Avci B."/>
            <person name="Hahnke R.L."/>
            <person name="Chafee M."/>
            <person name="Fischer T."/>
            <person name="Gruber-Vodicka H."/>
            <person name="Tegetmeyer H.E."/>
            <person name="Harder J."/>
            <person name="Fuchs B.M."/>
            <person name="Amann R.I."/>
            <person name="Teeling H."/>
        </authorList>
    </citation>
    <scope>NUCLEOTIDE SEQUENCE [LARGE SCALE GENOMIC DNA]</scope>
    <source>
        <strain evidence="6 7">Hel1_31_D35</strain>
    </source>
</reference>
<evidence type="ECO:0000313" key="7">
    <source>
        <dbReference type="Proteomes" id="UP000229757"/>
    </source>
</evidence>
<comment type="pathway">
    <text evidence="1">Lipid metabolism.</text>
</comment>